<evidence type="ECO:0000313" key="4">
    <source>
        <dbReference type="Proteomes" id="UP000237682"/>
    </source>
</evidence>
<evidence type="ECO:0000313" key="3">
    <source>
        <dbReference type="EMBL" id="PRH84488.1"/>
    </source>
</evidence>
<dbReference type="InterPro" id="IPR000868">
    <property type="entry name" value="Isochorismatase-like_dom"/>
</dbReference>
<dbReference type="SUPFAM" id="SSF52499">
    <property type="entry name" value="Isochorismatase-like hydrolases"/>
    <property type="match status" value="1"/>
</dbReference>
<dbReference type="NCBIfam" id="NF008517">
    <property type="entry name" value="PRK11440.1"/>
    <property type="match status" value="1"/>
</dbReference>
<name>A0A2S9Q545_9HYPH</name>
<accession>A0A2S9Q545</accession>
<organism evidence="3 4">
    <name type="scientific">Labrys okinawensis</name>
    <dbReference type="NCBI Taxonomy" id="346911"/>
    <lineage>
        <taxon>Bacteria</taxon>
        <taxon>Pseudomonadati</taxon>
        <taxon>Pseudomonadota</taxon>
        <taxon>Alphaproteobacteria</taxon>
        <taxon>Hyphomicrobiales</taxon>
        <taxon>Xanthobacteraceae</taxon>
        <taxon>Labrys</taxon>
    </lineage>
</organism>
<gene>
    <name evidence="3" type="ORF">C5L14_26950</name>
</gene>
<dbReference type="Gene3D" id="3.40.50.850">
    <property type="entry name" value="Isochorismatase-like"/>
    <property type="match status" value="1"/>
</dbReference>
<dbReference type="OrthoDB" id="8477867at2"/>
<reference evidence="3 4" key="1">
    <citation type="submission" date="2018-02" db="EMBL/GenBank/DDBJ databases">
        <title>Whole genome sequencing of endophytic bacterium.</title>
        <authorList>
            <person name="Eedara R."/>
            <person name="Podile A.R."/>
        </authorList>
    </citation>
    <scope>NUCLEOTIDE SEQUENCE [LARGE SCALE GENOMIC DNA]</scope>
    <source>
        <strain evidence="3 4">RP1T</strain>
    </source>
</reference>
<dbReference type="Proteomes" id="UP000237682">
    <property type="component" value="Unassembled WGS sequence"/>
</dbReference>
<keyword evidence="1 3" id="KW-0378">Hydrolase</keyword>
<dbReference type="AlphaFoldDB" id="A0A2S9Q545"/>
<sequence>MLRLEPRHTALVMIDLQNWIVGRPVAPHSGGDVVERSLRIGKALRKAGGTVILVRVAFSDGYGDVVKVPVDAPMILPEDKMPAEAVAFDARINPSKADVVITKRQWSAFYGTELDLQLRRRGVDTVIISGIATNFGVEATVRDAFASNYAAIVAEDATSSMTAEMHRFSIDHVLPRVARIRSSGVIIDALKEAMRD</sequence>
<dbReference type="PANTHER" id="PTHR43540:SF7">
    <property type="entry name" value="ISOCHORISMATASE FAMILY PROTEIN YECD"/>
    <property type="match status" value="1"/>
</dbReference>
<dbReference type="Pfam" id="PF00857">
    <property type="entry name" value="Isochorismatase"/>
    <property type="match status" value="1"/>
</dbReference>
<dbReference type="InterPro" id="IPR050272">
    <property type="entry name" value="Isochorismatase-like_hydrls"/>
</dbReference>
<comment type="caution">
    <text evidence="3">The sequence shown here is derived from an EMBL/GenBank/DDBJ whole genome shotgun (WGS) entry which is preliminary data.</text>
</comment>
<feature type="domain" description="Isochorismatase-like" evidence="2">
    <location>
        <begin position="9"/>
        <end position="182"/>
    </location>
</feature>
<keyword evidence="4" id="KW-1185">Reference proteome</keyword>
<dbReference type="EMBL" id="PUEJ01000013">
    <property type="protein sequence ID" value="PRH84488.1"/>
    <property type="molecule type" value="Genomic_DNA"/>
</dbReference>
<evidence type="ECO:0000256" key="1">
    <source>
        <dbReference type="ARBA" id="ARBA00022801"/>
    </source>
</evidence>
<dbReference type="PANTHER" id="PTHR43540">
    <property type="entry name" value="PEROXYUREIDOACRYLATE/UREIDOACRYLATE AMIDOHYDROLASE-RELATED"/>
    <property type="match status" value="1"/>
</dbReference>
<protein>
    <submittedName>
        <fullName evidence="3">Hydrolase</fullName>
    </submittedName>
</protein>
<dbReference type="InterPro" id="IPR036380">
    <property type="entry name" value="Isochorismatase-like_sf"/>
</dbReference>
<proteinExistence type="predicted"/>
<dbReference type="RefSeq" id="WP_105865145.1">
    <property type="nucleotide sequence ID" value="NZ_PUEJ01000013.1"/>
</dbReference>
<evidence type="ECO:0000259" key="2">
    <source>
        <dbReference type="Pfam" id="PF00857"/>
    </source>
</evidence>
<dbReference type="GO" id="GO:0016787">
    <property type="term" value="F:hydrolase activity"/>
    <property type="evidence" value="ECO:0007669"/>
    <property type="project" value="UniProtKB-KW"/>
</dbReference>
<dbReference type="CDD" id="cd00431">
    <property type="entry name" value="cysteine_hydrolases"/>
    <property type="match status" value="1"/>
</dbReference>